<evidence type="ECO:0000259" key="2">
    <source>
        <dbReference type="Pfam" id="PF13518"/>
    </source>
</evidence>
<dbReference type="Pfam" id="PF13518">
    <property type="entry name" value="HTH_28"/>
    <property type="match status" value="1"/>
</dbReference>
<dbReference type="EMBL" id="CP031023">
    <property type="protein sequence ID" value="AZA16218.1"/>
    <property type="molecule type" value="Genomic_DNA"/>
</dbReference>
<comment type="similarity">
    <text evidence="1">Belongs to the IS150/IS1296 orfA family.</text>
</comment>
<proteinExistence type="inferred from homology"/>
<accession>A0A1L3JVP7</accession>
<sequence>MTKYSSELKVQIASDYLYGGDSYNGLSQKYNIAASIIRTWVKAAELNGLESLKVKRTKREYSVDFKLDVVSYYLKSDVGRNLVAAKFNISPSQVYSWTKKFQRGGPDALLPVKKGRPAKMPKKTEKAERNKQIGTLTDKQKYEAKILEKDARIKELELELIIAKKVAARYPRYPIDKRHR</sequence>
<reference evidence="3" key="1">
    <citation type="submission" date="2018-07" db="EMBL/GenBank/DDBJ databases">
        <authorList>
            <person name="Somerville V."/>
        </authorList>
    </citation>
    <scope>NUCLEOTIDE SEQUENCE</scope>
    <source>
        <strain evidence="3">NWC_2_2</strain>
    </source>
</reference>
<protein>
    <submittedName>
        <fullName evidence="3">Transposase</fullName>
    </submittedName>
</protein>
<dbReference type="InterPro" id="IPR036388">
    <property type="entry name" value="WH-like_DNA-bd_sf"/>
</dbReference>
<name>A0A1L3JVP7_LACDL</name>
<dbReference type="AlphaFoldDB" id="A0A1L3JVP7"/>
<dbReference type="PANTHER" id="PTHR33795">
    <property type="entry name" value="INSERTION ELEMENT IS150 PROTEIN INSJ"/>
    <property type="match status" value="1"/>
</dbReference>
<dbReference type="SUPFAM" id="SSF48295">
    <property type="entry name" value="TrpR-like"/>
    <property type="match status" value="2"/>
</dbReference>
<evidence type="ECO:0000256" key="1">
    <source>
        <dbReference type="ARBA" id="ARBA00038232"/>
    </source>
</evidence>
<dbReference type="InterPro" id="IPR055247">
    <property type="entry name" value="InsJ-like_HTH"/>
</dbReference>
<dbReference type="Gene3D" id="1.10.10.10">
    <property type="entry name" value="Winged helix-like DNA-binding domain superfamily/Winged helix DNA-binding domain"/>
    <property type="match status" value="2"/>
</dbReference>
<feature type="domain" description="Insertion element IS150 protein InsJ-like helix-turn-helix" evidence="2">
    <location>
        <begin position="65"/>
        <end position="117"/>
    </location>
</feature>
<gene>
    <name evidence="3" type="ORF">DQL93_06540</name>
</gene>
<evidence type="ECO:0000313" key="3">
    <source>
        <dbReference type="EMBL" id="AZA16218.1"/>
    </source>
</evidence>
<dbReference type="PANTHER" id="PTHR33795:SF1">
    <property type="entry name" value="INSERTION ELEMENT IS150 PROTEIN INSJ"/>
    <property type="match status" value="1"/>
</dbReference>
<dbReference type="InterPro" id="IPR010921">
    <property type="entry name" value="Trp_repressor/repl_initiator"/>
</dbReference>
<dbReference type="GO" id="GO:0043565">
    <property type="term" value="F:sequence-specific DNA binding"/>
    <property type="evidence" value="ECO:0007669"/>
    <property type="project" value="InterPro"/>
</dbReference>
<organism evidence="3">
    <name type="scientific">Lactobacillus delbrueckii subsp. lactis</name>
    <dbReference type="NCBI Taxonomy" id="29397"/>
    <lineage>
        <taxon>Bacteria</taxon>
        <taxon>Bacillati</taxon>
        <taxon>Bacillota</taxon>
        <taxon>Bacilli</taxon>
        <taxon>Lactobacillales</taxon>
        <taxon>Lactobacillaceae</taxon>
        <taxon>Lactobacillus</taxon>
    </lineage>
</organism>
<dbReference type="InterPro" id="IPR052057">
    <property type="entry name" value="IS150/IS1296_orfA-like"/>
</dbReference>